<evidence type="ECO:0000313" key="3">
    <source>
        <dbReference type="Proteomes" id="UP000293623"/>
    </source>
</evidence>
<evidence type="ECO:0008006" key="4">
    <source>
        <dbReference type="Google" id="ProtNLM"/>
    </source>
</evidence>
<keyword evidence="3" id="KW-1185">Reference proteome</keyword>
<accession>A0A4Q2KMB7</accession>
<name>A0A4Q2KMB7_9SPHN</name>
<dbReference type="EMBL" id="SDPV01000002">
    <property type="protein sequence ID" value="RXZ64652.1"/>
    <property type="molecule type" value="Genomic_DNA"/>
</dbReference>
<feature type="transmembrane region" description="Helical" evidence="1">
    <location>
        <begin position="6"/>
        <end position="25"/>
    </location>
</feature>
<dbReference type="RefSeq" id="WP_129524958.1">
    <property type="nucleotide sequence ID" value="NZ_SDPV01000002.1"/>
</dbReference>
<evidence type="ECO:0000256" key="1">
    <source>
        <dbReference type="SAM" id="Phobius"/>
    </source>
</evidence>
<comment type="caution">
    <text evidence="2">The sequence shown here is derived from an EMBL/GenBank/DDBJ whole genome shotgun (WGS) entry which is preliminary data.</text>
</comment>
<dbReference type="OrthoDB" id="6165073at2"/>
<protein>
    <recommendedName>
        <fullName evidence="4">DUF1440 domain-containing protein</fullName>
    </recommendedName>
</protein>
<keyword evidence="1" id="KW-1133">Transmembrane helix</keyword>
<evidence type="ECO:0000313" key="2">
    <source>
        <dbReference type="EMBL" id="RXZ64652.1"/>
    </source>
</evidence>
<reference evidence="2 3" key="1">
    <citation type="submission" date="2019-01" db="EMBL/GenBank/DDBJ databases">
        <title>Altererythrobacter rhizovicinus sp. nov., isolated from the rhizosphere soil of Haloxylon ammodendron.</title>
        <authorList>
            <person name="Li H.-P."/>
            <person name="Gou J.-Y."/>
            <person name="Yao D."/>
            <person name="Han Q.-Q."/>
            <person name="Shao K.-Z."/>
            <person name="Zhao Q."/>
            <person name="Zhang J.-L."/>
        </authorList>
    </citation>
    <scope>NUCLEOTIDE SEQUENCE [LARGE SCALE GENOMIC DNA]</scope>
    <source>
        <strain evidence="2 3">AY-3R</strain>
    </source>
</reference>
<feature type="transmembrane region" description="Helical" evidence="1">
    <location>
        <begin position="91"/>
        <end position="111"/>
    </location>
</feature>
<proteinExistence type="predicted"/>
<feature type="transmembrane region" description="Helical" evidence="1">
    <location>
        <begin position="64"/>
        <end position="85"/>
    </location>
</feature>
<organism evidence="2 3">
    <name type="scientific">Pelagerythrobacter rhizovicinus</name>
    <dbReference type="NCBI Taxonomy" id="2268576"/>
    <lineage>
        <taxon>Bacteria</taxon>
        <taxon>Pseudomonadati</taxon>
        <taxon>Pseudomonadota</taxon>
        <taxon>Alphaproteobacteria</taxon>
        <taxon>Sphingomonadales</taxon>
        <taxon>Erythrobacteraceae</taxon>
        <taxon>Pelagerythrobacter</taxon>
    </lineage>
</organism>
<sequence>MASLRSLLLVGAIGGIVGTAAMTAAMRRLDRLLPAGERYPLPPREITEQVLPGPSSKSTADRTIAAHFGFGAVAGALLAGTSGVSRTRASVLGPAVWAASYLGWIPAAGILRPATSHPWRRNALMLGVHVVWGLVTAGTAKELLAARGSIFGPGETRDAP</sequence>
<keyword evidence="1" id="KW-0812">Transmembrane</keyword>
<keyword evidence="1" id="KW-0472">Membrane</keyword>
<dbReference type="Proteomes" id="UP000293623">
    <property type="component" value="Unassembled WGS sequence"/>
</dbReference>
<dbReference type="AlphaFoldDB" id="A0A4Q2KMB7"/>
<gene>
    <name evidence="2" type="ORF">ETX26_12290</name>
</gene>